<keyword evidence="4" id="KW-0597">Phosphoprotein</keyword>
<dbReference type="SUPFAM" id="SSF47384">
    <property type="entry name" value="Homodimeric domain of signal transducing histidine kinase"/>
    <property type="match status" value="1"/>
</dbReference>
<dbReference type="InterPro" id="IPR050351">
    <property type="entry name" value="BphY/WalK/GraS-like"/>
</dbReference>
<name>A0ABV8CXG3_9STRE</name>
<organism evidence="10 11">
    <name type="scientific">Streptococcus caprae</name>
    <dbReference type="NCBI Taxonomy" id="1640501"/>
    <lineage>
        <taxon>Bacteria</taxon>
        <taxon>Bacillati</taxon>
        <taxon>Bacillota</taxon>
        <taxon>Bacilli</taxon>
        <taxon>Lactobacillales</taxon>
        <taxon>Streptococcaceae</taxon>
        <taxon>Streptococcus</taxon>
    </lineage>
</organism>
<dbReference type="EC" id="2.7.13.3" evidence="3"/>
<dbReference type="EMBL" id="JBHRZV010000051">
    <property type="protein sequence ID" value="MFC3928680.1"/>
    <property type="molecule type" value="Genomic_DNA"/>
</dbReference>
<protein>
    <recommendedName>
        <fullName evidence="3">histidine kinase</fullName>
        <ecNumber evidence="3">2.7.13.3</ecNumber>
    </recommendedName>
</protein>
<evidence type="ECO:0000313" key="10">
    <source>
        <dbReference type="EMBL" id="MFC3928680.1"/>
    </source>
</evidence>
<dbReference type="InterPro" id="IPR003594">
    <property type="entry name" value="HATPase_dom"/>
</dbReference>
<dbReference type="Gene3D" id="1.10.287.130">
    <property type="match status" value="1"/>
</dbReference>
<keyword evidence="6 10" id="KW-0418">Kinase</keyword>
<dbReference type="PANTHER" id="PTHR45453:SF1">
    <property type="entry name" value="PHOSPHATE REGULON SENSOR PROTEIN PHOR"/>
    <property type="match status" value="1"/>
</dbReference>
<keyword evidence="8" id="KW-0472">Membrane</keyword>
<dbReference type="CDD" id="cd00075">
    <property type="entry name" value="HATPase"/>
    <property type="match status" value="1"/>
</dbReference>
<dbReference type="InterPro" id="IPR036890">
    <property type="entry name" value="HATPase_C_sf"/>
</dbReference>
<dbReference type="PRINTS" id="PR00344">
    <property type="entry name" value="BCTRLSENSOR"/>
</dbReference>
<dbReference type="SMART" id="SM00387">
    <property type="entry name" value="HATPase_c"/>
    <property type="match status" value="1"/>
</dbReference>
<dbReference type="CDD" id="cd00082">
    <property type="entry name" value="HisKA"/>
    <property type="match status" value="1"/>
</dbReference>
<evidence type="ECO:0000256" key="6">
    <source>
        <dbReference type="ARBA" id="ARBA00022777"/>
    </source>
</evidence>
<evidence type="ECO:0000256" key="5">
    <source>
        <dbReference type="ARBA" id="ARBA00022679"/>
    </source>
</evidence>
<feature type="transmembrane region" description="Helical" evidence="8">
    <location>
        <begin position="193"/>
        <end position="213"/>
    </location>
</feature>
<evidence type="ECO:0000256" key="1">
    <source>
        <dbReference type="ARBA" id="ARBA00000085"/>
    </source>
</evidence>
<evidence type="ECO:0000256" key="4">
    <source>
        <dbReference type="ARBA" id="ARBA00022553"/>
    </source>
</evidence>
<keyword evidence="7" id="KW-0902">Two-component regulatory system</keyword>
<dbReference type="Gene3D" id="3.30.565.10">
    <property type="entry name" value="Histidine kinase-like ATPase, C-terminal domain"/>
    <property type="match status" value="1"/>
</dbReference>
<dbReference type="Pfam" id="PF00512">
    <property type="entry name" value="HisKA"/>
    <property type="match status" value="1"/>
</dbReference>
<evidence type="ECO:0000256" key="7">
    <source>
        <dbReference type="ARBA" id="ARBA00023012"/>
    </source>
</evidence>
<gene>
    <name evidence="10" type="ORF">ACFORF_08920</name>
</gene>
<evidence type="ECO:0000259" key="9">
    <source>
        <dbReference type="PROSITE" id="PS50109"/>
    </source>
</evidence>
<dbReference type="PANTHER" id="PTHR45453">
    <property type="entry name" value="PHOSPHATE REGULON SENSOR PROTEIN PHOR"/>
    <property type="match status" value="1"/>
</dbReference>
<comment type="subcellular location">
    <subcellularLocation>
        <location evidence="2">Membrane</location>
    </subcellularLocation>
</comment>
<keyword evidence="8" id="KW-1133">Transmembrane helix</keyword>
<dbReference type="InterPro" id="IPR004358">
    <property type="entry name" value="Sig_transdc_His_kin-like_C"/>
</dbReference>
<keyword evidence="11" id="KW-1185">Reference proteome</keyword>
<dbReference type="Pfam" id="PF02518">
    <property type="entry name" value="HATPase_c"/>
    <property type="match status" value="1"/>
</dbReference>
<proteinExistence type="predicted"/>
<feature type="transmembrane region" description="Helical" evidence="8">
    <location>
        <begin position="20"/>
        <end position="41"/>
    </location>
</feature>
<dbReference type="PROSITE" id="PS50109">
    <property type="entry name" value="HIS_KIN"/>
    <property type="match status" value="1"/>
</dbReference>
<keyword evidence="8" id="KW-0812">Transmembrane</keyword>
<evidence type="ECO:0000256" key="2">
    <source>
        <dbReference type="ARBA" id="ARBA00004370"/>
    </source>
</evidence>
<dbReference type="InterPro" id="IPR003661">
    <property type="entry name" value="HisK_dim/P_dom"/>
</dbReference>
<keyword evidence="5" id="KW-0808">Transferase</keyword>
<dbReference type="Proteomes" id="UP001595807">
    <property type="component" value="Unassembled WGS sequence"/>
</dbReference>
<dbReference type="InterPro" id="IPR005467">
    <property type="entry name" value="His_kinase_dom"/>
</dbReference>
<accession>A0ABV8CXG3</accession>
<evidence type="ECO:0000256" key="3">
    <source>
        <dbReference type="ARBA" id="ARBA00012438"/>
    </source>
</evidence>
<evidence type="ECO:0000256" key="8">
    <source>
        <dbReference type="SAM" id="Phobius"/>
    </source>
</evidence>
<comment type="caution">
    <text evidence="10">The sequence shown here is derived from an EMBL/GenBank/DDBJ whole genome shotgun (WGS) entry which is preliminary data.</text>
</comment>
<dbReference type="GO" id="GO:0016301">
    <property type="term" value="F:kinase activity"/>
    <property type="evidence" value="ECO:0007669"/>
    <property type="project" value="UniProtKB-KW"/>
</dbReference>
<comment type="catalytic activity">
    <reaction evidence="1">
        <text>ATP + protein L-histidine = ADP + protein N-phospho-L-histidine.</text>
        <dbReference type="EC" id="2.7.13.3"/>
    </reaction>
</comment>
<reference evidence="11" key="1">
    <citation type="journal article" date="2019" name="Int. J. Syst. Evol. Microbiol.">
        <title>The Global Catalogue of Microorganisms (GCM) 10K type strain sequencing project: providing services to taxonomists for standard genome sequencing and annotation.</title>
        <authorList>
            <consortium name="The Broad Institute Genomics Platform"/>
            <consortium name="The Broad Institute Genome Sequencing Center for Infectious Disease"/>
            <person name="Wu L."/>
            <person name="Ma J."/>
        </authorList>
    </citation>
    <scope>NUCLEOTIDE SEQUENCE [LARGE SCALE GENOMIC DNA]</scope>
    <source>
        <strain evidence="11">CCUG 67170</strain>
    </source>
</reference>
<sequence length="480" mass="53766">MGLNFVRSKHKQGGRLRYALFVQPFLILLASFLALYLIFFLSVNRFMNKEIESAVEARFNLLDTLYEQGESEGDLVGHTIDSSYMIVDEKGTLLYLSGEDEEDFQEEGQELLQAISQHGSAEADEDNELELGMNLVSLLRVDEESYFVAQKTYSGVLQGAYVLKSSQSSQNFQVYALVEVSTFQELLGTVNRVLLILMLLAFVLTAFAIYWTARKMDLAFRNLRDYISLVGSRKKLSTVDLILPYQEFKEVKTSVDLMAEELVANQRSQQIFFQNASHELRTPLMSIQGYAEGIADGVVDQQSGAIIIQEEASKMKNLVDDILLLSKLESSPRPLSLTEFSLKDSLYDLTWSFDALAKEKGLVFHHDFPATAMDIQADEVLLERALSNILSNAIRYARTGIWVTLKREASGLLISIANDGPEIAPSDLPHIFERFYQGTDGQFGIGLAITKDIIGRHGGSIEVDTSPLTCFKIFLPLSHS</sequence>
<dbReference type="SMART" id="SM00388">
    <property type="entry name" value="HisKA"/>
    <property type="match status" value="1"/>
</dbReference>
<dbReference type="InterPro" id="IPR036097">
    <property type="entry name" value="HisK_dim/P_sf"/>
</dbReference>
<dbReference type="RefSeq" id="WP_380427462.1">
    <property type="nucleotide sequence ID" value="NZ_JBHRZV010000051.1"/>
</dbReference>
<dbReference type="SUPFAM" id="SSF55874">
    <property type="entry name" value="ATPase domain of HSP90 chaperone/DNA topoisomerase II/histidine kinase"/>
    <property type="match status" value="1"/>
</dbReference>
<evidence type="ECO:0000313" key="11">
    <source>
        <dbReference type="Proteomes" id="UP001595807"/>
    </source>
</evidence>
<feature type="domain" description="Histidine kinase" evidence="9">
    <location>
        <begin position="275"/>
        <end position="479"/>
    </location>
</feature>